<name>A0A642UXY9_9ASCO</name>
<dbReference type="PANTHER" id="PTHR48083">
    <property type="entry name" value="MEDIUM-CHAIN SPECIFIC ACYL-COA DEHYDROGENASE, MITOCHONDRIAL-RELATED"/>
    <property type="match status" value="1"/>
</dbReference>
<feature type="domain" description="Cytochrome b5 heme-binding" evidence="9">
    <location>
        <begin position="3"/>
        <end position="80"/>
    </location>
</feature>
<dbReference type="GO" id="GO:0003995">
    <property type="term" value="F:acyl-CoA dehydrogenase activity"/>
    <property type="evidence" value="ECO:0007669"/>
    <property type="project" value="TreeGrafter"/>
</dbReference>
<dbReference type="Gene3D" id="1.20.140.10">
    <property type="entry name" value="Butyryl-CoA Dehydrogenase, subunit A, domain 3"/>
    <property type="match status" value="1"/>
</dbReference>
<accession>A0A642UXY9</accession>
<dbReference type="SUPFAM" id="SSF55856">
    <property type="entry name" value="Cytochrome b5-like heme/steroid binding domain"/>
    <property type="match status" value="1"/>
</dbReference>
<dbReference type="Pfam" id="PF00173">
    <property type="entry name" value="Cyt-b5"/>
    <property type="match status" value="1"/>
</dbReference>
<dbReference type="GO" id="GO:0046872">
    <property type="term" value="F:metal ion binding"/>
    <property type="evidence" value="ECO:0007669"/>
    <property type="project" value="UniProtKB-KW"/>
</dbReference>
<keyword evidence="5" id="KW-0479">Metal-binding</keyword>
<evidence type="ECO:0000256" key="7">
    <source>
        <dbReference type="ARBA" id="ARBA00023002"/>
    </source>
</evidence>
<dbReference type="GO" id="GO:0005737">
    <property type="term" value="C:cytoplasm"/>
    <property type="evidence" value="ECO:0007669"/>
    <property type="project" value="TreeGrafter"/>
</dbReference>
<evidence type="ECO:0000313" key="10">
    <source>
        <dbReference type="EMBL" id="KAA8907880.1"/>
    </source>
</evidence>
<dbReference type="OrthoDB" id="10254877at2759"/>
<keyword evidence="4" id="KW-0285">Flavoprotein</keyword>
<dbReference type="Pfam" id="PF00441">
    <property type="entry name" value="Acyl-CoA_dh_1"/>
    <property type="match status" value="1"/>
</dbReference>
<comment type="cofactor">
    <cofactor evidence="1">
        <name>FAD</name>
        <dbReference type="ChEBI" id="CHEBI:57692"/>
    </cofactor>
</comment>
<dbReference type="VEuPathDB" id="FungiDB:TRICI_004887"/>
<comment type="similarity">
    <text evidence="2">Belongs to the acyl-CoA dehydrogenase family.</text>
</comment>
<dbReference type="AlphaFoldDB" id="A0A642UXY9"/>
<organism evidence="10 11">
    <name type="scientific">Trichomonascus ciferrii</name>
    <dbReference type="NCBI Taxonomy" id="44093"/>
    <lineage>
        <taxon>Eukaryota</taxon>
        <taxon>Fungi</taxon>
        <taxon>Dikarya</taxon>
        <taxon>Ascomycota</taxon>
        <taxon>Saccharomycotina</taxon>
        <taxon>Dipodascomycetes</taxon>
        <taxon>Dipodascales</taxon>
        <taxon>Trichomonascaceae</taxon>
        <taxon>Trichomonascus</taxon>
        <taxon>Trichomonascus ciferrii complex</taxon>
    </lineage>
</organism>
<evidence type="ECO:0000256" key="5">
    <source>
        <dbReference type="ARBA" id="ARBA00022723"/>
    </source>
</evidence>
<proteinExistence type="inferred from homology"/>
<dbReference type="EMBL" id="SWFS01000374">
    <property type="protein sequence ID" value="KAA8907880.1"/>
    <property type="molecule type" value="Genomic_DNA"/>
</dbReference>
<dbReference type="InterPro" id="IPR036400">
    <property type="entry name" value="Cyt_B5-like_heme/steroid_sf"/>
</dbReference>
<sequence>MTLKEYTSEEVAKHNNPDSLWVIIDGKVYDLTEFQEIHPGGKKILKRWAGKDASKQFHKYHEVERVMQKFGNDRRIGTLVSNSANGVVSNNKTSAEAPNLEPYGDMVPYGDPAWYQGYKSPYYDETHAALRAEVREFVEKEIKPYVDDWDEKGEIDVNLYKKFADQGYLAMIVGLKDFPKGLTNKKVKSVPMDKVDIFHELIVTDELSRGGSGGVVWNVVGGFSIGLPPVMRFGRPELIKRIVPGILDGDKRICLAITEPDAGSDVANITTTAEKTADGKHYIVNGMKKWITNSIWADYFTVAVRTGGEGMNGISMLLVEKDMPGIDIKRIHTQGMKVSGTGFISFDDVKVPVENLLGQENKGFKVIMTNFNHERLGVIMQANRFARLCVEESMKYAHKRETFGKPLIKHDVIRNKLGQMASRVEAGHSWLENLLYQYKNMGEEEAMFRLGGPIAGCKAFVTQTLEFCAREASQIFGGLSYTRGGRGGVIERLYREVRAYAIPGGSEEIMLDLSIRQAVKVNQHLGAKL</sequence>
<dbReference type="Gene3D" id="1.10.540.10">
    <property type="entry name" value="Acyl-CoA dehydrogenase/oxidase, N-terminal domain"/>
    <property type="match status" value="1"/>
</dbReference>
<dbReference type="Proteomes" id="UP000761534">
    <property type="component" value="Unassembled WGS sequence"/>
</dbReference>
<dbReference type="GO" id="GO:0033539">
    <property type="term" value="P:fatty acid beta-oxidation using acyl-CoA dehydrogenase"/>
    <property type="evidence" value="ECO:0007669"/>
    <property type="project" value="TreeGrafter"/>
</dbReference>
<dbReference type="Pfam" id="PF02770">
    <property type="entry name" value="Acyl-CoA_dh_M"/>
    <property type="match status" value="1"/>
</dbReference>
<keyword evidence="3" id="KW-0349">Heme</keyword>
<dbReference type="Pfam" id="PF02771">
    <property type="entry name" value="Acyl-CoA_dh_N"/>
    <property type="match status" value="1"/>
</dbReference>
<evidence type="ECO:0000256" key="8">
    <source>
        <dbReference type="ARBA" id="ARBA00023004"/>
    </source>
</evidence>
<evidence type="ECO:0000256" key="3">
    <source>
        <dbReference type="ARBA" id="ARBA00022617"/>
    </source>
</evidence>
<evidence type="ECO:0000259" key="9">
    <source>
        <dbReference type="PROSITE" id="PS50255"/>
    </source>
</evidence>
<dbReference type="PANTHER" id="PTHR48083:SF28">
    <property type="entry name" value="ACYL-COA DEHYDROGENASE FAMILY PROTEIN (AFU_ORTHOLOGUE AFUA_6G10880)-RELATED"/>
    <property type="match status" value="1"/>
</dbReference>
<evidence type="ECO:0000256" key="6">
    <source>
        <dbReference type="ARBA" id="ARBA00022827"/>
    </source>
</evidence>
<dbReference type="InterPro" id="IPR037069">
    <property type="entry name" value="AcylCoA_DH/ox_N_sf"/>
</dbReference>
<dbReference type="InterPro" id="IPR001199">
    <property type="entry name" value="Cyt_B5-like_heme/steroid-bd"/>
</dbReference>
<evidence type="ECO:0000256" key="4">
    <source>
        <dbReference type="ARBA" id="ARBA00022630"/>
    </source>
</evidence>
<keyword evidence="7" id="KW-0560">Oxidoreductase</keyword>
<evidence type="ECO:0000313" key="11">
    <source>
        <dbReference type="Proteomes" id="UP000761534"/>
    </source>
</evidence>
<dbReference type="InterPro" id="IPR036250">
    <property type="entry name" value="AcylCo_DH-like_C"/>
</dbReference>
<keyword evidence="6" id="KW-0274">FAD</keyword>
<dbReference type="Gene3D" id="2.40.110.10">
    <property type="entry name" value="Butyryl-CoA Dehydrogenase, subunit A, domain 2"/>
    <property type="match status" value="1"/>
</dbReference>
<dbReference type="InterPro" id="IPR013786">
    <property type="entry name" value="AcylCoA_DH/ox_N"/>
</dbReference>
<dbReference type="SUPFAM" id="SSF56645">
    <property type="entry name" value="Acyl-CoA dehydrogenase NM domain-like"/>
    <property type="match status" value="1"/>
</dbReference>
<comment type="caution">
    <text evidence="10">The sequence shown here is derived from an EMBL/GenBank/DDBJ whole genome shotgun (WGS) entry which is preliminary data.</text>
</comment>
<dbReference type="InterPro" id="IPR009075">
    <property type="entry name" value="AcylCo_DH/oxidase_C"/>
</dbReference>
<dbReference type="SMART" id="SM01117">
    <property type="entry name" value="Cyt-b5"/>
    <property type="match status" value="1"/>
</dbReference>
<dbReference type="InterPro" id="IPR050741">
    <property type="entry name" value="Acyl-CoA_dehydrogenase"/>
</dbReference>
<dbReference type="Gene3D" id="3.10.120.10">
    <property type="entry name" value="Cytochrome b5-like heme/steroid binding domain"/>
    <property type="match status" value="1"/>
</dbReference>
<keyword evidence="11" id="KW-1185">Reference proteome</keyword>
<dbReference type="InterPro" id="IPR009100">
    <property type="entry name" value="AcylCoA_DH/oxidase_NM_dom_sf"/>
</dbReference>
<dbReference type="InterPro" id="IPR046373">
    <property type="entry name" value="Acyl-CoA_Oxase/DH_mid-dom_sf"/>
</dbReference>
<dbReference type="InterPro" id="IPR006091">
    <property type="entry name" value="Acyl-CoA_Oxase/DH_mid-dom"/>
</dbReference>
<reference evidence="10" key="1">
    <citation type="journal article" date="2019" name="G3 (Bethesda)">
        <title>Genome Assemblies of Two Rare Opportunistic Yeast Pathogens: Diutina rugosa (syn. Candida rugosa) and Trichomonascus ciferrii (syn. Candida ciferrii).</title>
        <authorList>
            <person name="Mixao V."/>
            <person name="Saus E."/>
            <person name="Hansen A.P."/>
            <person name="Lass-Florl C."/>
            <person name="Gabaldon T."/>
        </authorList>
    </citation>
    <scope>NUCLEOTIDE SEQUENCE</scope>
    <source>
        <strain evidence="10">CBS 4856</strain>
    </source>
</reference>
<dbReference type="FunFam" id="3.10.120.10:FF:000007">
    <property type="entry name" value="Sulfite oxidase, mitochondrial"/>
    <property type="match status" value="1"/>
</dbReference>
<dbReference type="PROSITE" id="PS50255">
    <property type="entry name" value="CYTOCHROME_B5_2"/>
    <property type="match status" value="1"/>
</dbReference>
<evidence type="ECO:0000256" key="2">
    <source>
        <dbReference type="ARBA" id="ARBA00009347"/>
    </source>
</evidence>
<evidence type="ECO:0000256" key="1">
    <source>
        <dbReference type="ARBA" id="ARBA00001974"/>
    </source>
</evidence>
<gene>
    <name evidence="10" type="ORF">TRICI_004887</name>
</gene>
<protein>
    <recommendedName>
        <fullName evidence="9">Cytochrome b5 heme-binding domain-containing protein</fullName>
    </recommendedName>
</protein>
<keyword evidence="8" id="KW-0408">Iron</keyword>
<dbReference type="FunFam" id="2.40.110.10:FF:000002">
    <property type="entry name" value="Acyl-CoA dehydrogenase fadE12"/>
    <property type="match status" value="1"/>
</dbReference>
<dbReference type="GO" id="GO:0050660">
    <property type="term" value="F:flavin adenine dinucleotide binding"/>
    <property type="evidence" value="ECO:0007669"/>
    <property type="project" value="InterPro"/>
</dbReference>
<dbReference type="SUPFAM" id="SSF47203">
    <property type="entry name" value="Acyl-CoA dehydrogenase C-terminal domain-like"/>
    <property type="match status" value="1"/>
</dbReference>